<feature type="signal peptide" evidence="7">
    <location>
        <begin position="1"/>
        <end position="18"/>
    </location>
</feature>
<feature type="chain" id="PRO_5002109807" description="Putrescine-binding periplasmic protein" evidence="7">
    <location>
        <begin position="19"/>
        <end position="342"/>
    </location>
</feature>
<evidence type="ECO:0000256" key="2">
    <source>
        <dbReference type="ARBA" id="ARBA00022448"/>
    </source>
</evidence>
<proteinExistence type="inferred from homology"/>
<dbReference type="SUPFAM" id="SSF53850">
    <property type="entry name" value="Periplasmic binding protein-like II"/>
    <property type="match status" value="1"/>
</dbReference>
<comment type="similarity">
    <text evidence="5">Belongs to the bacterial solute-binding protein PotD/PotF family.</text>
</comment>
<dbReference type="PANTHER" id="PTHR30222:SF12">
    <property type="entry name" value="NORSPERMIDINE SENSOR"/>
    <property type="match status" value="1"/>
</dbReference>
<dbReference type="Pfam" id="PF13416">
    <property type="entry name" value="SBP_bac_8"/>
    <property type="match status" value="1"/>
</dbReference>
<evidence type="ECO:0000256" key="3">
    <source>
        <dbReference type="ARBA" id="ARBA00022729"/>
    </source>
</evidence>
<dbReference type="InterPro" id="IPR006059">
    <property type="entry name" value="SBP"/>
</dbReference>
<evidence type="ECO:0000256" key="6">
    <source>
        <dbReference type="PIRSR" id="PIRSR019574-1"/>
    </source>
</evidence>
<dbReference type="Proteomes" id="UP000031838">
    <property type="component" value="Chromosome 2"/>
</dbReference>
<name>A0A0B6S3R7_BURPL</name>
<protein>
    <recommendedName>
        <fullName evidence="5">Putrescine-binding periplasmic protein</fullName>
    </recommendedName>
</protein>
<evidence type="ECO:0000313" key="8">
    <source>
        <dbReference type="EMBL" id="AJK50308.1"/>
    </source>
</evidence>
<dbReference type="RefSeq" id="WP_042628612.1">
    <property type="nucleotide sequence ID" value="NZ_CP002581.1"/>
</dbReference>
<evidence type="ECO:0000313" key="9">
    <source>
        <dbReference type="Proteomes" id="UP000031838"/>
    </source>
</evidence>
<accession>A0A0B6S3R7</accession>
<keyword evidence="4 5" id="KW-0574">Periplasm</keyword>
<sequence>MKTTLLATLIAISLPLQAAELHIGNWPDYFPPALLQKFQKETGIKTTLDTYDSDASLLTKLQAGGGTYDVVVAGDYYVPILAKDGLLTRLDKAKLPNASNIRPEYRHPSFDKNRDYAMPYTIVLTGYAYDSARVPGGHLDDSWGPFFNPPASLRGEVADLDVQEELYMAASWFLGQDECTESPEDAKRVLAVLKQQKPAVKLYSNDGPVDRMASKQVIVQQIWNGAAVRAEKALPSVKFVYPREGVRLFMDSLLIPAKAKNLDSAYTFVNWMMRPENIAVVSNTYMYGNEIVGSERFVDKSLLSNPAFATPGNLKSRLKPYKACSVQAIKLRNKVWEMLKSN</sequence>
<dbReference type="HOGENOM" id="CLU_026974_1_0_4"/>
<comment type="subcellular location">
    <subcellularLocation>
        <location evidence="1 5">Periplasm</location>
    </subcellularLocation>
</comment>
<organism evidence="8 9">
    <name type="scientific">Burkholderia plantarii</name>
    <dbReference type="NCBI Taxonomy" id="41899"/>
    <lineage>
        <taxon>Bacteria</taxon>
        <taxon>Pseudomonadati</taxon>
        <taxon>Pseudomonadota</taxon>
        <taxon>Betaproteobacteria</taxon>
        <taxon>Burkholderiales</taxon>
        <taxon>Burkholderiaceae</taxon>
        <taxon>Burkholderia</taxon>
    </lineage>
</organism>
<dbReference type="Gene3D" id="3.40.190.10">
    <property type="entry name" value="Periplasmic binding protein-like II"/>
    <property type="match status" value="2"/>
</dbReference>
<gene>
    <name evidence="8" type="ORF">BGL_2c22490</name>
</gene>
<dbReference type="AlphaFoldDB" id="A0A0B6S3R7"/>
<evidence type="ECO:0000256" key="4">
    <source>
        <dbReference type="ARBA" id="ARBA00022764"/>
    </source>
</evidence>
<keyword evidence="2 5" id="KW-0813">Transport</keyword>
<evidence type="ECO:0000256" key="5">
    <source>
        <dbReference type="PIRNR" id="PIRNR019574"/>
    </source>
</evidence>
<dbReference type="PIRSF" id="PIRSF019574">
    <property type="entry name" value="Periplasmic_polyamine_BP"/>
    <property type="match status" value="1"/>
</dbReference>
<keyword evidence="9" id="KW-1185">Reference proteome</keyword>
<dbReference type="GO" id="GO:0015846">
    <property type="term" value="P:polyamine transport"/>
    <property type="evidence" value="ECO:0007669"/>
    <property type="project" value="InterPro"/>
</dbReference>
<dbReference type="GO" id="GO:0019808">
    <property type="term" value="F:polyamine binding"/>
    <property type="evidence" value="ECO:0007669"/>
    <property type="project" value="InterPro"/>
</dbReference>
<comment type="function">
    <text evidence="5">Required for the activity of the bacterial periplasmic transport system of putrescine.</text>
</comment>
<evidence type="ECO:0000256" key="1">
    <source>
        <dbReference type="ARBA" id="ARBA00004418"/>
    </source>
</evidence>
<dbReference type="InterPro" id="IPR001188">
    <property type="entry name" value="Sperm_putr-bd"/>
</dbReference>
<feature type="binding site" evidence="6">
    <location>
        <position position="76"/>
    </location>
    <ligand>
        <name>spermidine</name>
        <dbReference type="ChEBI" id="CHEBI:57834"/>
    </ligand>
</feature>
<keyword evidence="3 7" id="KW-0732">Signal</keyword>
<dbReference type="KEGG" id="bgp:BGL_2c22490"/>
<dbReference type="PRINTS" id="PR00909">
    <property type="entry name" value="SPERMDNBNDNG"/>
</dbReference>
<reference evidence="9" key="1">
    <citation type="submission" date="2011-03" db="EMBL/GenBank/DDBJ databases">
        <authorList>
            <person name="Voget S."/>
            <person name="Streit W.R."/>
            <person name="Jaeger K.E."/>
            <person name="Daniel R."/>
        </authorList>
    </citation>
    <scope>NUCLEOTIDE SEQUENCE [LARGE SCALE GENOMIC DNA]</scope>
    <source>
        <strain evidence="9">PG1</strain>
    </source>
</reference>
<evidence type="ECO:0000256" key="7">
    <source>
        <dbReference type="SAM" id="SignalP"/>
    </source>
</evidence>
<reference evidence="8 9" key="2">
    <citation type="journal article" date="2016" name="Appl. Microbiol. Biotechnol.">
        <title>Mutations improving production and secretion of extracellular lipase by Burkholderia glumae PG1.</title>
        <authorList>
            <person name="Knapp A."/>
            <person name="Voget S."/>
            <person name="Gao R."/>
            <person name="Zaburannyi N."/>
            <person name="Krysciak D."/>
            <person name="Breuer M."/>
            <person name="Hauer B."/>
            <person name="Streit W.R."/>
            <person name="Muller R."/>
            <person name="Daniel R."/>
            <person name="Jaeger K.E."/>
        </authorList>
    </citation>
    <scope>NUCLEOTIDE SEQUENCE [LARGE SCALE GENOMIC DNA]</scope>
    <source>
        <strain evidence="8 9">PG1</strain>
    </source>
</reference>
<dbReference type="EMBL" id="CP002581">
    <property type="protein sequence ID" value="AJK50308.1"/>
    <property type="molecule type" value="Genomic_DNA"/>
</dbReference>
<dbReference type="GO" id="GO:0042597">
    <property type="term" value="C:periplasmic space"/>
    <property type="evidence" value="ECO:0007669"/>
    <property type="project" value="UniProtKB-SubCell"/>
</dbReference>
<dbReference type="PANTHER" id="PTHR30222">
    <property type="entry name" value="SPERMIDINE/PUTRESCINE-BINDING PERIPLASMIC PROTEIN"/>
    <property type="match status" value="1"/>
</dbReference>